<sequence length="63" mass="7010">MYYCIGCNRLHEKSKPGTIIFSSGFIKKEDKLVSVGHCKASVTSKSNSDGLKEKIAYLMRHAC</sequence>
<name>A0ABW0VTL1_9BACL</name>
<dbReference type="EMBL" id="JBHSOW010000024">
    <property type="protein sequence ID" value="MFC5648788.1"/>
    <property type="molecule type" value="Genomic_DNA"/>
</dbReference>
<evidence type="ECO:0000313" key="3">
    <source>
        <dbReference type="Proteomes" id="UP001596047"/>
    </source>
</evidence>
<gene>
    <name evidence="2" type="ORF">ACFPYJ_06535</name>
</gene>
<protein>
    <submittedName>
        <fullName evidence="2">DUF3973 domain-containing protein</fullName>
    </submittedName>
</protein>
<reference evidence="3" key="1">
    <citation type="journal article" date="2019" name="Int. J. Syst. Evol. Microbiol.">
        <title>The Global Catalogue of Microorganisms (GCM) 10K type strain sequencing project: providing services to taxonomists for standard genome sequencing and annotation.</title>
        <authorList>
            <consortium name="The Broad Institute Genomics Platform"/>
            <consortium name="The Broad Institute Genome Sequencing Center for Infectious Disease"/>
            <person name="Wu L."/>
            <person name="Ma J."/>
        </authorList>
    </citation>
    <scope>NUCLEOTIDE SEQUENCE [LARGE SCALE GENOMIC DNA]</scope>
    <source>
        <strain evidence="3">CGMCC 1.3240</strain>
    </source>
</reference>
<dbReference type="InterPro" id="IPR025003">
    <property type="entry name" value="DUF3973"/>
</dbReference>
<accession>A0ABW0VTL1</accession>
<dbReference type="Pfam" id="PF13119">
    <property type="entry name" value="DUF3973"/>
    <property type="match status" value="1"/>
</dbReference>
<dbReference type="RefSeq" id="WP_379187270.1">
    <property type="nucleotide sequence ID" value="NZ_JBHSOW010000024.1"/>
</dbReference>
<proteinExistence type="predicted"/>
<evidence type="ECO:0000313" key="2">
    <source>
        <dbReference type="EMBL" id="MFC5648788.1"/>
    </source>
</evidence>
<dbReference type="Proteomes" id="UP001596047">
    <property type="component" value="Unassembled WGS sequence"/>
</dbReference>
<feature type="domain" description="DUF3973" evidence="1">
    <location>
        <begin position="1"/>
        <end position="25"/>
    </location>
</feature>
<comment type="caution">
    <text evidence="2">The sequence shown here is derived from an EMBL/GenBank/DDBJ whole genome shotgun (WGS) entry which is preliminary data.</text>
</comment>
<keyword evidence="3" id="KW-1185">Reference proteome</keyword>
<organism evidence="2 3">
    <name type="scientific">Paenibacillus solisilvae</name>
    <dbReference type="NCBI Taxonomy" id="2486751"/>
    <lineage>
        <taxon>Bacteria</taxon>
        <taxon>Bacillati</taxon>
        <taxon>Bacillota</taxon>
        <taxon>Bacilli</taxon>
        <taxon>Bacillales</taxon>
        <taxon>Paenibacillaceae</taxon>
        <taxon>Paenibacillus</taxon>
    </lineage>
</organism>
<evidence type="ECO:0000259" key="1">
    <source>
        <dbReference type="Pfam" id="PF13119"/>
    </source>
</evidence>